<sequence length="63" mass="7195">MQTPSEIFGASHVQTVLWRDHLQQKRQAGFPNYLPTAPLCSKLIHTADRHTQVHTYVQTLLPS</sequence>
<evidence type="ECO:0000313" key="2">
    <source>
        <dbReference type="Proteomes" id="UP000315783"/>
    </source>
</evidence>
<accession>A0A545V2K4</accession>
<keyword evidence="2" id="KW-1185">Reference proteome</keyword>
<gene>
    <name evidence="1" type="ORF">IF1G_05766</name>
</gene>
<organism evidence="1 2">
    <name type="scientific">Cordyceps javanica</name>
    <dbReference type="NCBI Taxonomy" id="43265"/>
    <lineage>
        <taxon>Eukaryota</taxon>
        <taxon>Fungi</taxon>
        <taxon>Dikarya</taxon>
        <taxon>Ascomycota</taxon>
        <taxon>Pezizomycotina</taxon>
        <taxon>Sordariomycetes</taxon>
        <taxon>Hypocreomycetidae</taxon>
        <taxon>Hypocreales</taxon>
        <taxon>Cordycipitaceae</taxon>
        <taxon>Cordyceps</taxon>
    </lineage>
</organism>
<comment type="caution">
    <text evidence="1">The sequence shown here is derived from an EMBL/GenBank/DDBJ whole genome shotgun (WGS) entry which is preliminary data.</text>
</comment>
<protein>
    <submittedName>
        <fullName evidence="1">Uncharacterized protein</fullName>
    </submittedName>
</protein>
<reference evidence="1 2" key="1">
    <citation type="journal article" date="2019" name="Appl. Microbiol. Biotechnol.">
        <title>Genome sequence of Isaria javanica and comparative genome analysis insights into family S53 peptidase evolution in fungal entomopathogens.</title>
        <authorList>
            <person name="Lin R."/>
            <person name="Zhang X."/>
            <person name="Xin B."/>
            <person name="Zou M."/>
            <person name="Gao Y."/>
            <person name="Qin F."/>
            <person name="Hu Q."/>
            <person name="Xie B."/>
            <person name="Cheng X."/>
        </authorList>
    </citation>
    <scope>NUCLEOTIDE SEQUENCE [LARGE SCALE GENOMIC DNA]</scope>
    <source>
        <strain evidence="1 2">IJ1G</strain>
    </source>
</reference>
<dbReference type="Proteomes" id="UP000315783">
    <property type="component" value="Unassembled WGS sequence"/>
</dbReference>
<name>A0A545V2K4_9HYPO</name>
<dbReference type="EMBL" id="SPUK01000007">
    <property type="protein sequence ID" value="TQV95937.1"/>
    <property type="molecule type" value="Genomic_DNA"/>
</dbReference>
<evidence type="ECO:0000313" key="1">
    <source>
        <dbReference type="EMBL" id="TQV95937.1"/>
    </source>
</evidence>
<proteinExistence type="predicted"/>
<dbReference type="AlphaFoldDB" id="A0A545V2K4"/>